<dbReference type="AlphaFoldDB" id="F9W283"/>
<proteinExistence type="predicted"/>
<gene>
    <name evidence="1" type="ORF">GOALK_120_00290</name>
</gene>
<evidence type="ECO:0000313" key="2">
    <source>
        <dbReference type="Proteomes" id="UP000003558"/>
    </source>
</evidence>
<name>F9W283_9ACTN</name>
<comment type="caution">
    <text evidence="1">The sequence shown here is derived from an EMBL/GenBank/DDBJ whole genome shotgun (WGS) entry which is preliminary data.</text>
</comment>
<dbReference type="EMBL" id="BACI01000120">
    <property type="protein sequence ID" value="GAA14972.1"/>
    <property type="molecule type" value="Genomic_DNA"/>
</dbReference>
<organism evidence="1 2">
    <name type="scientific">Gordonia alkanivorans NBRC 16433</name>
    <dbReference type="NCBI Taxonomy" id="1027371"/>
    <lineage>
        <taxon>Bacteria</taxon>
        <taxon>Bacillati</taxon>
        <taxon>Actinomycetota</taxon>
        <taxon>Actinomycetes</taxon>
        <taxon>Mycobacteriales</taxon>
        <taxon>Gordoniaceae</taxon>
        <taxon>Gordonia</taxon>
    </lineage>
</organism>
<sequence>MALRPSASNGAPPQRAFAWKLQNIVAAVASSETSTMTAVSPRPDNHGIRRGVLIRGSDMANRVGRRVWIVFPEV</sequence>
<evidence type="ECO:0000313" key="1">
    <source>
        <dbReference type="EMBL" id="GAA14972.1"/>
    </source>
</evidence>
<reference evidence="1 2" key="1">
    <citation type="submission" date="2011-05" db="EMBL/GenBank/DDBJ databases">
        <title>Whole genome shotgun sequence of Gordonia alkanivorans NBRC 16433.</title>
        <authorList>
            <person name="Hosoyama A."/>
            <person name="Nakamura S."/>
            <person name="Takarada H."/>
            <person name="Tsuchikane K."/>
            <person name="Yamazaki S."/>
            <person name="Fujita N."/>
        </authorList>
    </citation>
    <scope>NUCLEOTIDE SEQUENCE [LARGE SCALE GENOMIC DNA]</scope>
    <source>
        <strain evidence="1 2">NBRC 16433</strain>
    </source>
</reference>
<protein>
    <submittedName>
        <fullName evidence="1">Putative cation-transporting ATPase</fullName>
    </submittedName>
</protein>
<accession>F9W283</accession>
<dbReference type="STRING" id="1027371.GOALK_120_00290"/>
<dbReference type="Proteomes" id="UP000003558">
    <property type="component" value="Unassembled WGS sequence"/>
</dbReference>